<proteinExistence type="predicted"/>
<comment type="caution">
    <text evidence="3">The sequence shown here is derived from an EMBL/GenBank/DDBJ whole genome shotgun (WGS) entry which is preliminary data.</text>
</comment>
<evidence type="ECO:0000313" key="4">
    <source>
        <dbReference type="Proteomes" id="UP001215280"/>
    </source>
</evidence>
<reference evidence="3" key="1">
    <citation type="submission" date="2023-03" db="EMBL/GenBank/DDBJ databases">
        <title>Massive genome expansion in bonnet fungi (Mycena s.s.) driven by repeated elements and novel gene families across ecological guilds.</title>
        <authorList>
            <consortium name="Lawrence Berkeley National Laboratory"/>
            <person name="Harder C.B."/>
            <person name="Miyauchi S."/>
            <person name="Viragh M."/>
            <person name="Kuo A."/>
            <person name="Thoen E."/>
            <person name="Andreopoulos B."/>
            <person name="Lu D."/>
            <person name="Skrede I."/>
            <person name="Drula E."/>
            <person name="Henrissat B."/>
            <person name="Morin E."/>
            <person name="Kohler A."/>
            <person name="Barry K."/>
            <person name="LaButti K."/>
            <person name="Morin E."/>
            <person name="Salamov A."/>
            <person name="Lipzen A."/>
            <person name="Mereny Z."/>
            <person name="Hegedus B."/>
            <person name="Baldrian P."/>
            <person name="Stursova M."/>
            <person name="Weitz H."/>
            <person name="Taylor A."/>
            <person name="Grigoriev I.V."/>
            <person name="Nagy L.G."/>
            <person name="Martin F."/>
            <person name="Kauserud H."/>
        </authorList>
    </citation>
    <scope>NUCLEOTIDE SEQUENCE</scope>
    <source>
        <strain evidence="3">CBHHK188m</strain>
    </source>
</reference>
<dbReference type="EMBL" id="JARJLG010000014">
    <property type="protein sequence ID" value="KAJ7775731.1"/>
    <property type="molecule type" value="Genomic_DNA"/>
</dbReference>
<evidence type="ECO:0000256" key="1">
    <source>
        <dbReference type="SAM" id="MobiDB-lite"/>
    </source>
</evidence>
<evidence type="ECO:0008006" key="5">
    <source>
        <dbReference type="Google" id="ProtNLM"/>
    </source>
</evidence>
<accession>A0AAD7NUY1</accession>
<organism evidence="3 4">
    <name type="scientific">Mycena maculata</name>
    <dbReference type="NCBI Taxonomy" id="230809"/>
    <lineage>
        <taxon>Eukaryota</taxon>
        <taxon>Fungi</taxon>
        <taxon>Dikarya</taxon>
        <taxon>Basidiomycota</taxon>
        <taxon>Agaricomycotina</taxon>
        <taxon>Agaricomycetes</taxon>
        <taxon>Agaricomycetidae</taxon>
        <taxon>Agaricales</taxon>
        <taxon>Marasmiineae</taxon>
        <taxon>Mycenaceae</taxon>
        <taxon>Mycena</taxon>
    </lineage>
</organism>
<feature type="region of interest" description="Disordered" evidence="1">
    <location>
        <begin position="166"/>
        <end position="360"/>
    </location>
</feature>
<feature type="transmembrane region" description="Helical" evidence="2">
    <location>
        <begin position="65"/>
        <end position="91"/>
    </location>
</feature>
<dbReference type="AlphaFoldDB" id="A0AAD7NUY1"/>
<dbReference type="Proteomes" id="UP001215280">
    <property type="component" value="Unassembled WGS sequence"/>
</dbReference>
<gene>
    <name evidence="3" type="ORF">DFH07DRAFT_799569</name>
</gene>
<keyword evidence="2" id="KW-0812">Transmembrane</keyword>
<feature type="compositionally biased region" description="Basic and acidic residues" evidence="1">
    <location>
        <begin position="100"/>
        <end position="110"/>
    </location>
</feature>
<keyword evidence="2" id="KW-1133">Transmembrane helix</keyword>
<evidence type="ECO:0000256" key="2">
    <source>
        <dbReference type="SAM" id="Phobius"/>
    </source>
</evidence>
<sequence length="470" mass="51847">MILSPYLILFSGLWGSVFGLIVPGRLRAYSIASSHQDLMVQKNPGTDVETTTSTLQKGAAHPNRLTAVTIVIGVIGAIALVAAVSFGILLFMRRQRDQQRAHDSTSRAHNIEFPAATQSPVPPQSKYRPYYAHEHLLAHSPPQAPLRLDDMQSGWFLDKVKTPIRPTIARKTSRPRFDAEPNSTIPESPASTTNSSRARRSESESTPRGRSVTRSLPPSLPRPAHESERSPSPALFRRQTVTRKTSRPRFEAEQNSTIPEKVTPATTSSRTRRSESESTPRGRSDTRALPPQPAHESERSPSPALFRRQTVTRKTSRPRLEAEQNSTIPEKITPATTSSRTRRSESESTPRVRSDTSNPPAVEILFLPSFPPSRPSSPILLRQPDQSIAMLPRPRNASLPRSPPDPIIPPRPAAVAHRTSVSEDIRSATGSRFSISPVTPSFPSRLTLTSPTGHSFRSLNALTHTDRRIA</sequence>
<protein>
    <recommendedName>
        <fullName evidence="5">Transmembrane protein</fullName>
    </recommendedName>
</protein>
<evidence type="ECO:0000313" key="3">
    <source>
        <dbReference type="EMBL" id="KAJ7775731.1"/>
    </source>
</evidence>
<keyword evidence="2" id="KW-0472">Membrane</keyword>
<feature type="region of interest" description="Disordered" evidence="1">
    <location>
        <begin position="100"/>
        <end position="127"/>
    </location>
</feature>
<keyword evidence="4" id="KW-1185">Reference proteome</keyword>
<feature type="compositionally biased region" description="Basic and acidic residues" evidence="1">
    <location>
        <begin position="342"/>
        <end position="354"/>
    </location>
</feature>
<name>A0AAD7NUY1_9AGAR</name>
<feature type="compositionally biased region" description="Basic and acidic residues" evidence="1">
    <location>
        <begin position="272"/>
        <end position="286"/>
    </location>
</feature>